<reference evidence="2 3" key="1">
    <citation type="journal article" date="2015" name="Microbiome">
        <title>Genomic resolution of linkages in carbon, nitrogen, and sulfur cycling among widespread estuary sediment bacteria.</title>
        <authorList>
            <person name="Baker B.J."/>
            <person name="Lazar C.S."/>
            <person name="Teske A.P."/>
            <person name="Dick G.J."/>
        </authorList>
    </citation>
    <scope>NUCLEOTIDE SEQUENCE [LARGE SCALE GENOMIC DNA]</scope>
    <source>
        <strain evidence="2">DG_24</strain>
    </source>
</reference>
<gene>
    <name evidence="2" type="ORF">AMJ39_01935</name>
</gene>
<dbReference type="Proteomes" id="UP000052008">
    <property type="component" value="Unassembled WGS sequence"/>
</dbReference>
<dbReference type="GO" id="GO:0008757">
    <property type="term" value="F:S-adenosylmethionine-dependent methyltransferase activity"/>
    <property type="evidence" value="ECO:0007669"/>
    <property type="project" value="InterPro"/>
</dbReference>
<sequence>MRLFDESPVAYDEWFERNWWAYQSELRLVRRLIPEAGLGLEIGVGTGRFAIPLGIGLGLDPAYNMVAIARRRGLQAVAGRGEELPFPDGCFDFALLVTVICFVADPRLLLADVRRVLKRGGRLVLGFIDRESELGASYEARREESNFCRAATFYSAAEVRAMVEGARFGGVELHQTLFGKPSAIRGLQPAREGHGEGAFVVLAAGAE</sequence>
<dbReference type="InterPro" id="IPR013216">
    <property type="entry name" value="Methyltransf_11"/>
</dbReference>
<evidence type="ECO:0000259" key="1">
    <source>
        <dbReference type="Pfam" id="PF08241"/>
    </source>
</evidence>
<dbReference type="PANTHER" id="PTHR42912">
    <property type="entry name" value="METHYLTRANSFERASE"/>
    <property type="match status" value="1"/>
</dbReference>
<evidence type="ECO:0000313" key="2">
    <source>
        <dbReference type="EMBL" id="KPJ54078.1"/>
    </source>
</evidence>
<accession>A0A0S7WV56</accession>
<dbReference type="PANTHER" id="PTHR42912:SF80">
    <property type="entry name" value="METHYLTRANSFERASE DOMAIN-CONTAINING PROTEIN"/>
    <property type="match status" value="1"/>
</dbReference>
<dbReference type="InterPro" id="IPR029063">
    <property type="entry name" value="SAM-dependent_MTases_sf"/>
</dbReference>
<dbReference type="SUPFAM" id="SSF53335">
    <property type="entry name" value="S-adenosyl-L-methionine-dependent methyltransferases"/>
    <property type="match status" value="1"/>
</dbReference>
<protein>
    <recommendedName>
        <fullName evidence="1">Methyltransferase type 11 domain-containing protein</fullName>
    </recommendedName>
</protein>
<dbReference type="CDD" id="cd02440">
    <property type="entry name" value="AdoMet_MTases"/>
    <property type="match status" value="1"/>
</dbReference>
<dbReference type="STRING" id="1703770.AMJ39_01935"/>
<name>A0A0S7WV56_UNCT6</name>
<dbReference type="Pfam" id="PF08241">
    <property type="entry name" value="Methyltransf_11"/>
    <property type="match status" value="1"/>
</dbReference>
<evidence type="ECO:0000313" key="3">
    <source>
        <dbReference type="Proteomes" id="UP000052008"/>
    </source>
</evidence>
<feature type="domain" description="Methyltransferase type 11" evidence="1">
    <location>
        <begin position="40"/>
        <end position="125"/>
    </location>
</feature>
<dbReference type="AlphaFoldDB" id="A0A0S7WV56"/>
<organism evidence="2 3">
    <name type="scientific">candidate division TA06 bacterium DG_24</name>
    <dbReference type="NCBI Taxonomy" id="1703770"/>
    <lineage>
        <taxon>Bacteria</taxon>
        <taxon>Bacteria division TA06</taxon>
    </lineage>
</organism>
<dbReference type="InterPro" id="IPR050508">
    <property type="entry name" value="Methyltransf_Superfamily"/>
</dbReference>
<comment type="caution">
    <text evidence="2">The sequence shown here is derived from an EMBL/GenBank/DDBJ whole genome shotgun (WGS) entry which is preliminary data.</text>
</comment>
<dbReference type="Gene3D" id="3.40.50.150">
    <property type="entry name" value="Vaccinia Virus protein VP39"/>
    <property type="match status" value="1"/>
</dbReference>
<proteinExistence type="predicted"/>
<dbReference type="EMBL" id="LIZS01000007">
    <property type="protein sequence ID" value="KPJ54078.1"/>
    <property type="molecule type" value="Genomic_DNA"/>
</dbReference>